<dbReference type="EMBL" id="CAADFP010000147">
    <property type="protein sequence ID" value="VFK31711.1"/>
    <property type="molecule type" value="Genomic_DNA"/>
</dbReference>
<protein>
    <submittedName>
        <fullName evidence="2">Uncharacterized protein</fullName>
    </submittedName>
</protein>
<organism evidence="2">
    <name type="scientific">Candidatus Kentrum sp. LPFa</name>
    <dbReference type="NCBI Taxonomy" id="2126335"/>
    <lineage>
        <taxon>Bacteria</taxon>
        <taxon>Pseudomonadati</taxon>
        <taxon>Pseudomonadota</taxon>
        <taxon>Gammaproteobacteria</taxon>
        <taxon>Candidatus Kentrum</taxon>
    </lineage>
</organism>
<accession>A0A450XQZ6</accession>
<dbReference type="EMBL" id="CAADFM010000131">
    <property type="protein sequence ID" value="VFK15718.1"/>
    <property type="molecule type" value="Genomic_DNA"/>
</dbReference>
<gene>
    <name evidence="1" type="ORF">BECKLPF1236A_GA0070988_101315</name>
    <name evidence="2" type="ORF">BECKLPF1236C_GA0070990_101474</name>
</gene>
<evidence type="ECO:0000313" key="1">
    <source>
        <dbReference type="EMBL" id="VFK15718.1"/>
    </source>
</evidence>
<dbReference type="AlphaFoldDB" id="A0A450XQZ6"/>
<sequence>MKQQPRFGAVGWSGVDLGVPIPLEILFFRTPATLMEMTALVVGGQGTNPSMEFGNIGPSGFVLGFASSPQPTCFAGPQLPLWK</sequence>
<proteinExistence type="predicted"/>
<reference evidence="2" key="1">
    <citation type="submission" date="2019-02" db="EMBL/GenBank/DDBJ databases">
        <authorList>
            <person name="Gruber-Vodicka R. H."/>
            <person name="Seah K. B. B."/>
        </authorList>
    </citation>
    <scope>NUCLEOTIDE SEQUENCE</scope>
    <source>
        <strain evidence="1">BECK_S312</strain>
        <strain evidence="2">BECK_S426</strain>
    </source>
</reference>
<name>A0A450XQZ6_9GAMM</name>
<evidence type="ECO:0000313" key="2">
    <source>
        <dbReference type="EMBL" id="VFK31711.1"/>
    </source>
</evidence>